<evidence type="ECO:0000259" key="12">
    <source>
        <dbReference type="PROSITE" id="PS51017"/>
    </source>
</evidence>
<comment type="similarity">
    <text evidence="2">Belongs to the CONSTANS family.</text>
</comment>
<dbReference type="PANTHER" id="PTHR31717">
    <property type="entry name" value="ZINC FINGER PROTEIN CONSTANS-LIKE 10"/>
    <property type="match status" value="1"/>
</dbReference>
<dbReference type="PROSITE" id="PS50119">
    <property type="entry name" value="ZF_BBOX"/>
    <property type="match status" value="1"/>
</dbReference>
<evidence type="ECO:0000313" key="14">
    <source>
        <dbReference type="Proteomes" id="UP000623129"/>
    </source>
</evidence>
<dbReference type="SMART" id="SM00336">
    <property type="entry name" value="BBOX"/>
    <property type="match status" value="1"/>
</dbReference>
<evidence type="ECO:0000313" key="13">
    <source>
        <dbReference type="EMBL" id="KAF3327645.1"/>
    </source>
</evidence>
<dbReference type="GO" id="GO:0008270">
    <property type="term" value="F:zinc ion binding"/>
    <property type="evidence" value="ECO:0007669"/>
    <property type="project" value="UniProtKB-KW"/>
</dbReference>
<evidence type="ECO:0000256" key="7">
    <source>
        <dbReference type="ARBA" id="ARBA00023242"/>
    </source>
</evidence>
<comment type="caution">
    <text evidence="13">The sequence shown here is derived from an EMBL/GenBank/DDBJ whole genome shotgun (WGS) entry which is preliminary data.</text>
</comment>
<dbReference type="AlphaFoldDB" id="A0A833VI96"/>
<evidence type="ECO:0000256" key="9">
    <source>
        <dbReference type="PROSITE-ProRule" id="PRU00357"/>
    </source>
</evidence>
<evidence type="ECO:0000256" key="4">
    <source>
        <dbReference type="ARBA" id="ARBA00022737"/>
    </source>
</evidence>
<protein>
    <submittedName>
        <fullName evidence="13">Zinc finger protein CONSTANS-LIKE 14-like protein</fullName>
    </submittedName>
</protein>
<evidence type="ECO:0000256" key="6">
    <source>
        <dbReference type="ARBA" id="ARBA00022833"/>
    </source>
</evidence>
<keyword evidence="7 9" id="KW-0539">Nucleus</keyword>
<sequence>MDSYNCISSPPDLAGGGRSRCDYCSSTVAVLHCRADSALLCLPCDRIVHSANALSRRHPRAPLCSSCFSHPASSRHVSSSSHATSSHQFLCSDCEVGSEPAPVKFQIESFSGCPSAFELARSWGIDISLSDPGLDVDPDPIWSEMDYSSILAVDPVLRDLYVPSDPPLELYNRRRTEKGFEMKDDLVSQLMEMGKREDDIITSKAIGPNTPCQSGGGGKVGSQDDDTWQVDYMSLLKSGPMGEVGEDKEGEDGLVWNSAISRGGTAEFGASQIWDFNLGKSRDHKEQNELELGYNAKNDGFTIKSYNEILKENCFAAEINDSGNIYETAGPVGNDDGVSSNTRHFPTHNLSTTKAVTGKRKSNSSHPAVDGPTTSETRIPCVIGQFGSLIDAAVTQISFVEHQQNLVKGETVKHLAKLDSESIAQNRGNAMQRYREKKKNRRYEKHIRYESRKLRADTRKRVKGRFVKAADFSDARNAG</sequence>
<accession>A0A833VI96</accession>
<keyword evidence="3" id="KW-0479">Metal-binding</keyword>
<dbReference type="InterPro" id="IPR000315">
    <property type="entry name" value="Znf_B-box"/>
</dbReference>
<dbReference type="PROSITE" id="PS51017">
    <property type="entry name" value="CCT"/>
    <property type="match status" value="1"/>
</dbReference>
<keyword evidence="4" id="KW-0677">Repeat</keyword>
<dbReference type="GO" id="GO:0006355">
    <property type="term" value="P:regulation of DNA-templated transcription"/>
    <property type="evidence" value="ECO:0007669"/>
    <property type="project" value="UniProtKB-ARBA"/>
</dbReference>
<reference evidence="13" key="1">
    <citation type="submission" date="2020-01" db="EMBL/GenBank/DDBJ databases">
        <title>Genome sequence of Kobresia littledalei, the first chromosome-level genome in the family Cyperaceae.</title>
        <authorList>
            <person name="Qu G."/>
        </authorList>
    </citation>
    <scope>NUCLEOTIDE SEQUENCE</scope>
    <source>
        <strain evidence="13">C.B.Clarke</strain>
        <tissue evidence="13">Leaf</tissue>
    </source>
</reference>
<dbReference type="OrthoDB" id="153872at2759"/>
<name>A0A833VI96_9POAL</name>
<feature type="domain" description="CCT" evidence="12">
    <location>
        <begin position="427"/>
        <end position="469"/>
    </location>
</feature>
<dbReference type="GO" id="GO:0005634">
    <property type="term" value="C:nucleus"/>
    <property type="evidence" value="ECO:0007669"/>
    <property type="project" value="UniProtKB-SubCell"/>
</dbReference>
<dbReference type="PANTHER" id="PTHR31717:SF45">
    <property type="entry name" value="ZINC FINGER PROTEIN CONSTANS-LIKE 14-RELATED"/>
    <property type="match status" value="1"/>
</dbReference>
<evidence type="ECO:0000256" key="5">
    <source>
        <dbReference type="ARBA" id="ARBA00022771"/>
    </source>
</evidence>
<gene>
    <name evidence="13" type="ORF">FCM35_KLT07763</name>
</gene>
<feature type="region of interest" description="Disordered" evidence="10">
    <location>
        <begin position="203"/>
        <end position="224"/>
    </location>
</feature>
<evidence type="ECO:0000256" key="1">
    <source>
        <dbReference type="ARBA" id="ARBA00004123"/>
    </source>
</evidence>
<comment type="subcellular location">
    <subcellularLocation>
        <location evidence="1 9">Nucleus</location>
    </subcellularLocation>
</comment>
<feature type="domain" description="B box-type" evidence="11">
    <location>
        <begin position="16"/>
        <end position="63"/>
    </location>
</feature>
<evidence type="ECO:0000256" key="10">
    <source>
        <dbReference type="SAM" id="MobiDB-lite"/>
    </source>
</evidence>
<proteinExistence type="inferred from homology"/>
<dbReference type="InterPro" id="IPR049808">
    <property type="entry name" value="CONSTANS-like_Bbox1"/>
</dbReference>
<evidence type="ECO:0000256" key="3">
    <source>
        <dbReference type="ARBA" id="ARBA00022723"/>
    </source>
</evidence>
<dbReference type="Proteomes" id="UP000623129">
    <property type="component" value="Unassembled WGS sequence"/>
</dbReference>
<feature type="region of interest" description="Disordered" evidence="10">
    <location>
        <begin position="355"/>
        <end position="376"/>
    </location>
</feature>
<dbReference type="InterPro" id="IPR010402">
    <property type="entry name" value="CCT_domain"/>
</dbReference>
<keyword evidence="14" id="KW-1185">Reference proteome</keyword>
<evidence type="ECO:0000256" key="8">
    <source>
        <dbReference type="PROSITE-ProRule" id="PRU00024"/>
    </source>
</evidence>
<dbReference type="Pfam" id="PF06203">
    <property type="entry name" value="CCT"/>
    <property type="match status" value="1"/>
</dbReference>
<dbReference type="CDD" id="cd19821">
    <property type="entry name" value="Bbox1_BBX-like"/>
    <property type="match status" value="1"/>
</dbReference>
<evidence type="ECO:0000256" key="2">
    <source>
        <dbReference type="ARBA" id="ARBA00010024"/>
    </source>
</evidence>
<keyword evidence="5 8" id="KW-0863">Zinc-finger</keyword>
<dbReference type="EMBL" id="SWLB01000017">
    <property type="protein sequence ID" value="KAF3327645.1"/>
    <property type="molecule type" value="Genomic_DNA"/>
</dbReference>
<keyword evidence="6" id="KW-0862">Zinc</keyword>
<evidence type="ECO:0000259" key="11">
    <source>
        <dbReference type="PROSITE" id="PS50119"/>
    </source>
</evidence>
<organism evidence="13 14">
    <name type="scientific">Carex littledalei</name>
    <dbReference type="NCBI Taxonomy" id="544730"/>
    <lineage>
        <taxon>Eukaryota</taxon>
        <taxon>Viridiplantae</taxon>
        <taxon>Streptophyta</taxon>
        <taxon>Embryophyta</taxon>
        <taxon>Tracheophyta</taxon>
        <taxon>Spermatophyta</taxon>
        <taxon>Magnoliopsida</taxon>
        <taxon>Liliopsida</taxon>
        <taxon>Poales</taxon>
        <taxon>Cyperaceae</taxon>
        <taxon>Cyperoideae</taxon>
        <taxon>Cariceae</taxon>
        <taxon>Carex</taxon>
        <taxon>Carex subgen. Euthyceras</taxon>
    </lineage>
</organism>